<proteinExistence type="predicted"/>
<reference evidence="2" key="1">
    <citation type="submission" date="2016-11" db="EMBL/GenBank/DDBJ databases">
        <authorList>
            <person name="Varghese N."/>
            <person name="Submissions S."/>
        </authorList>
    </citation>
    <scope>NUCLEOTIDE SEQUENCE [LARGE SCALE GENOMIC DNA]</scope>
    <source>
        <strain evidence="2">DSM 26884</strain>
    </source>
</reference>
<organism evidence="1 2">
    <name type="scientific">Bacteroides stercorirosoris</name>
    <dbReference type="NCBI Taxonomy" id="871324"/>
    <lineage>
        <taxon>Bacteria</taxon>
        <taxon>Pseudomonadati</taxon>
        <taxon>Bacteroidota</taxon>
        <taxon>Bacteroidia</taxon>
        <taxon>Bacteroidales</taxon>
        <taxon>Bacteroidaceae</taxon>
        <taxon>Bacteroides</taxon>
    </lineage>
</organism>
<name>A0A1M6G8X7_9BACE</name>
<sequence length="60" mass="7015">MQMVIWQCGNLVIRESVSLVGLEEFSVIFFQYKTKFPSLDMKLQVTAFCFNKFVFVNVLT</sequence>
<evidence type="ECO:0000313" key="2">
    <source>
        <dbReference type="Proteomes" id="UP000184192"/>
    </source>
</evidence>
<accession>A0A1M6G8X7</accession>
<dbReference type="Proteomes" id="UP000184192">
    <property type="component" value="Unassembled WGS sequence"/>
</dbReference>
<dbReference type="EMBL" id="FQZN01000014">
    <property type="protein sequence ID" value="SHJ06435.1"/>
    <property type="molecule type" value="Genomic_DNA"/>
</dbReference>
<keyword evidence="2" id="KW-1185">Reference proteome</keyword>
<gene>
    <name evidence="1" type="ORF">SAMN05444350_11467</name>
</gene>
<protein>
    <submittedName>
        <fullName evidence="1">Uncharacterized protein</fullName>
    </submittedName>
</protein>
<evidence type="ECO:0000313" key="1">
    <source>
        <dbReference type="EMBL" id="SHJ06435.1"/>
    </source>
</evidence>
<dbReference type="AlphaFoldDB" id="A0A1M6G8X7"/>